<evidence type="ECO:0000313" key="13">
    <source>
        <dbReference type="Proteomes" id="UP000069771"/>
    </source>
</evidence>
<dbReference type="OrthoDB" id="9810236at2"/>
<dbReference type="Pfam" id="PF18019">
    <property type="entry name" value="Cas3_HD"/>
    <property type="match status" value="1"/>
</dbReference>
<evidence type="ECO:0000256" key="4">
    <source>
        <dbReference type="ARBA" id="ARBA00022723"/>
    </source>
</evidence>
<reference evidence="12 13" key="1">
    <citation type="journal article" date="2016" name="Gut Pathog.">
        <title>Whole genome sequencing of "Faecalibaculum rodentium" ALO17, isolated from C57BL/6J laboratory mouse feces.</title>
        <authorList>
            <person name="Lim S."/>
            <person name="Chang D.H."/>
            <person name="Ahn S."/>
            <person name="Kim B.C."/>
        </authorList>
    </citation>
    <scope>NUCLEOTIDE SEQUENCE [LARGE SCALE GENOMIC DNA]</scope>
    <source>
        <strain evidence="12 13">Alo17</strain>
    </source>
</reference>
<dbReference type="InterPro" id="IPR011545">
    <property type="entry name" value="DEAD/DEAH_box_helicase_dom"/>
</dbReference>
<dbReference type="PROSITE" id="PS51643">
    <property type="entry name" value="HD_CAS3"/>
    <property type="match status" value="1"/>
</dbReference>
<dbReference type="InterPro" id="IPR006483">
    <property type="entry name" value="CRISPR-assoc_Cas3_HD"/>
</dbReference>
<evidence type="ECO:0000256" key="7">
    <source>
        <dbReference type="ARBA" id="ARBA00022806"/>
    </source>
</evidence>
<dbReference type="EMBL" id="CP011391">
    <property type="protein sequence ID" value="AMK55530.1"/>
    <property type="molecule type" value="Genomic_DNA"/>
</dbReference>
<evidence type="ECO:0000256" key="5">
    <source>
        <dbReference type="ARBA" id="ARBA00022741"/>
    </source>
</evidence>
<name>A0A140DY03_9FIRM</name>
<dbReference type="GO" id="GO:0016787">
    <property type="term" value="F:hydrolase activity"/>
    <property type="evidence" value="ECO:0007669"/>
    <property type="project" value="UniProtKB-KW"/>
</dbReference>
<dbReference type="GO" id="GO:0051607">
    <property type="term" value="P:defense response to virus"/>
    <property type="evidence" value="ECO:0007669"/>
    <property type="project" value="UniProtKB-KW"/>
</dbReference>
<dbReference type="InterPro" id="IPR001650">
    <property type="entry name" value="Helicase_C-like"/>
</dbReference>
<proteinExistence type="inferred from homology"/>
<gene>
    <name evidence="12" type="ORF">AALO17_23960</name>
</gene>
<comment type="similarity">
    <text evidence="2">In the central section; belongs to the CRISPR-associated helicase Cas3 family.</text>
</comment>
<dbReference type="NCBIfam" id="TIGR01587">
    <property type="entry name" value="cas3_core"/>
    <property type="match status" value="1"/>
</dbReference>
<dbReference type="PATRIC" id="fig|1702221.3.peg.2327"/>
<dbReference type="SMART" id="SM00490">
    <property type="entry name" value="HELICc"/>
    <property type="match status" value="1"/>
</dbReference>
<dbReference type="GO" id="GO:0003724">
    <property type="term" value="F:RNA helicase activity"/>
    <property type="evidence" value="ECO:0007669"/>
    <property type="project" value="TreeGrafter"/>
</dbReference>
<dbReference type="CDD" id="cd09641">
    <property type="entry name" value="Cas3''_I"/>
    <property type="match status" value="1"/>
</dbReference>
<dbReference type="GO" id="GO:0005524">
    <property type="term" value="F:ATP binding"/>
    <property type="evidence" value="ECO:0007669"/>
    <property type="project" value="UniProtKB-KW"/>
</dbReference>
<dbReference type="RefSeq" id="WP_082743384.1">
    <property type="nucleotide sequence ID" value="NZ_CAMTBT010000050.1"/>
</dbReference>
<dbReference type="NCBIfam" id="TIGR01596">
    <property type="entry name" value="cas3_HD"/>
    <property type="match status" value="1"/>
</dbReference>
<dbReference type="STRING" id="1702221.AALO17_23960"/>
<dbReference type="Pfam" id="PF18395">
    <property type="entry name" value="Cas3_C"/>
    <property type="match status" value="1"/>
</dbReference>
<dbReference type="GO" id="GO:0046872">
    <property type="term" value="F:metal ion binding"/>
    <property type="evidence" value="ECO:0007669"/>
    <property type="project" value="UniProtKB-KW"/>
</dbReference>
<evidence type="ECO:0000259" key="10">
    <source>
        <dbReference type="PROSITE" id="PS51194"/>
    </source>
</evidence>
<keyword evidence="8" id="KW-0067">ATP-binding</keyword>
<feature type="domain" description="HD Cas3-type" evidence="11">
    <location>
        <begin position="23"/>
        <end position="223"/>
    </location>
</feature>
<dbReference type="InterPro" id="IPR050547">
    <property type="entry name" value="DEAD_box_RNA_helicases"/>
</dbReference>
<dbReference type="PANTHER" id="PTHR47963">
    <property type="entry name" value="DEAD-BOX ATP-DEPENDENT RNA HELICASE 47, MITOCHONDRIAL"/>
    <property type="match status" value="1"/>
</dbReference>
<keyword evidence="5" id="KW-0547">Nucleotide-binding</keyword>
<dbReference type="InterPro" id="IPR038257">
    <property type="entry name" value="CRISPR-assoc_Cas3_HD_sf"/>
</dbReference>
<dbReference type="InterPro" id="IPR014001">
    <property type="entry name" value="Helicase_ATP-bd"/>
</dbReference>
<keyword evidence="3" id="KW-0540">Nuclease</keyword>
<sequence>MEWELLNQLKAACKGAIAKADQESNKYLPLWMHMTDTAGIMIKLYEHRVSDQEKEFFIQQGVDSGRLYRLFALCGMLHDLGKETCVFQSMLLEKLKGYAGFQGHTLPYKRFGVSDYLHHSRSSLLILVSLGFSEAFASVLGGHHGRSQDALTGEPIQKAKETISQYPVAMYGSLQEKEFWQDAWKEIVETVCRVCGISRSEIPDLSLNAWLLLSGILVEADWISSNTDYFPLIPVSENPGEDIYPDRIEKAWNDLALTNAWHKHGAEMSCEVFKGMFGFSPNPVQAELIQIVTSCSDPGILVIEAQMGVGKTEASLAAADVYADKRGSGGIYFGLPTQATSNGLFPRFEEWAAEVSQGGKQSLKLAHGMAAFNEKYRKIPHGTARLNEDEKNDESSLIVHDWMQGRKVGMMSDFVVGTVDQGLMTALNQRHVMLRHAGIAGKTVIIDEVHAYDAYMNMYLERMLEWLGSYHAPVILLSATLPQSRRINLILAYQRGRFGKKYQEEGNPGWTTVAGYPLFTWTDGKEIDCRSLILEGKGQKVTIIKEKILSTEDGEQKVYSILEEQLGDGGVAGIIVNTVKKAQELAHYLQKALPGWQIIPFHSRFTSLGRAKVEKEVLSLAGKGTAESRQKIRDRLVIVGTQVIEQSLDVDFDLMITELSPMDLLLQRIGRLHRHKDRVRPKNLEEPVCHVLIPGDKKTDRSVSAVYSDWLQYQTEKHLPQSIDIPEDIPRLVNAVYKDADESDQLQEEQDKYHNYLNEEKGKEDKAEIAILAPPYKKLRMDHGINGLKISNAKTSEERGLATVRDIKPSISCILLKGEKAGAFRPVDDEHMLLKSDQKLSFREVQTLLKEVISLPISIPYEAAETELEQTTKNRFPLWMDNPIMKDRLILVINEKGDAELAGFNLHYSTEFGLESRKIR</sequence>
<keyword evidence="6" id="KW-0378">Hydrolase</keyword>
<organism evidence="12 13">
    <name type="scientific">Faecalibaculum rodentium</name>
    <dbReference type="NCBI Taxonomy" id="1702221"/>
    <lineage>
        <taxon>Bacteria</taxon>
        <taxon>Bacillati</taxon>
        <taxon>Bacillota</taxon>
        <taxon>Erysipelotrichia</taxon>
        <taxon>Erysipelotrichales</taxon>
        <taxon>Erysipelotrichaceae</taxon>
        <taxon>Faecalibaculum</taxon>
    </lineage>
</organism>
<comment type="similarity">
    <text evidence="1">In the N-terminal section; belongs to the CRISPR-associated nuclease Cas3-HD family.</text>
</comment>
<accession>A0A140DY03</accession>
<evidence type="ECO:0008006" key="14">
    <source>
        <dbReference type="Google" id="ProtNLM"/>
    </source>
</evidence>
<dbReference type="AlphaFoldDB" id="A0A140DY03"/>
<dbReference type="KEGG" id="fro:AALO17_23960"/>
<protein>
    <recommendedName>
        <fullName evidence="14">CRISPR-associated helicase Cas3</fullName>
    </recommendedName>
</protein>
<dbReference type="SUPFAM" id="SSF52540">
    <property type="entry name" value="P-loop containing nucleoside triphosphate hydrolases"/>
    <property type="match status" value="1"/>
</dbReference>
<dbReference type="Gene3D" id="1.10.3210.30">
    <property type="match status" value="1"/>
</dbReference>
<keyword evidence="4" id="KW-0479">Metal-binding</keyword>
<evidence type="ECO:0000256" key="8">
    <source>
        <dbReference type="ARBA" id="ARBA00022840"/>
    </source>
</evidence>
<evidence type="ECO:0000259" key="11">
    <source>
        <dbReference type="PROSITE" id="PS51643"/>
    </source>
</evidence>
<dbReference type="InterPro" id="IPR006474">
    <property type="entry name" value="Helicase_Cas3_CRISPR-ass_core"/>
</dbReference>
<feature type="domain" description="Helicase C-terminal" evidence="10">
    <location>
        <begin position="553"/>
        <end position="723"/>
    </location>
</feature>
<keyword evidence="9" id="KW-0051">Antiviral defense</keyword>
<evidence type="ECO:0000256" key="9">
    <source>
        <dbReference type="ARBA" id="ARBA00023118"/>
    </source>
</evidence>
<dbReference type="GO" id="GO:0003723">
    <property type="term" value="F:RNA binding"/>
    <property type="evidence" value="ECO:0007669"/>
    <property type="project" value="TreeGrafter"/>
</dbReference>
<keyword evidence="7" id="KW-0347">Helicase</keyword>
<dbReference type="GO" id="GO:0004518">
    <property type="term" value="F:nuclease activity"/>
    <property type="evidence" value="ECO:0007669"/>
    <property type="project" value="UniProtKB-KW"/>
</dbReference>
<dbReference type="InterPro" id="IPR027417">
    <property type="entry name" value="P-loop_NTPase"/>
</dbReference>
<evidence type="ECO:0000256" key="3">
    <source>
        <dbReference type="ARBA" id="ARBA00022722"/>
    </source>
</evidence>
<dbReference type="Pfam" id="PF00270">
    <property type="entry name" value="DEAD"/>
    <property type="match status" value="1"/>
</dbReference>
<evidence type="ECO:0000256" key="1">
    <source>
        <dbReference type="ARBA" id="ARBA00006847"/>
    </source>
</evidence>
<dbReference type="PROSITE" id="PS51194">
    <property type="entry name" value="HELICASE_CTER"/>
    <property type="match status" value="1"/>
</dbReference>
<evidence type="ECO:0000256" key="6">
    <source>
        <dbReference type="ARBA" id="ARBA00022801"/>
    </source>
</evidence>
<dbReference type="InterPro" id="IPR054712">
    <property type="entry name" value="Cas3-like_dom"/>
</dbReference>
<evidence type="ECO:0000313" key="12">
    <source>
        <dbReference type="EMBL" id="AMK55530.1"/>
    </source>
</evidence>
<keyword evidence="13" id="KW-1185">Reference proteome</keyword>
<dbReference type="GeneID" id="78478927"/>
<evidence type="ECO:0000256" key="2">
    <source>
        <dbReference type="ARBA" id="ARBA00009046"/>
    </source>
</evidence>
<dbReference type="Pfam" id="PF22590">
    <property type="entry name" value="Cas3-like_C_2"/>
    <property type="match status" value="1"/>
</dbReference>
<dbReference type="CDD" id="cd17930">
    <property type="entry name" value="DEXHc_cas3"/>
    <property type="match status" value="1"/>
</dbReference>
<dbReference type="PANTHER" id="PTHR47963:SF9">
    <property type="entry name" value="CRISPR-ASSOCIATED ENDONUCLEASE_HELICASE CAS3"/>
    <property type="match status" value="1"/>
</dbReference>
<dbReference type="InterPro" id="IPR041372">
    <property type="entry name" value="Cas3_C"/>
</dbReference>
<dbReference type="Gene3D" id="3.40.50.300">
    <property type="entry name" value="P-loop containing nucleotide triphosphate hydrolases"/>
    <property type="match status" value="2"/>
</dbReference>
<dbReference type="SMART" id="SM00487">
    <property type="entry name" value="DEXDc"/>
    <property type="match status" value="1"/>
</dbReference>
<dbReference type="Proteomes" id="UP000069771">
    <property type="component" value="Chromosome"/>
</dbReference>